<organism evidence="6">
    <name type="scientific">Volvox carteri f. nagariensis</name>
    <dbReference type="NCBI Taxonomy" id="3068"/>
    <lineage>
        <taxon>Eukaryota</taxon>
        <taxon>Viridiplantae</taxon>
        <taxon>Chlorophyta</taxon>
        <taxon>core chlorophytes</taxon>
        <taxon>Chlorophyceae</taxon>
        <taxon>CS clade</taxon>
        <taxon>Chlamydomonadales</taxon>
        <taxon>Volvocaceae</taxon>
        <taxon>Volvox</taxon>
    </lineage>
</organism>
<dbReference type="PANTHER" id="PTHR13068">
    <property type="entry name" value="CGI-12 PROTEIN-RELATED"/>
    <property type="match status" value="1"/>
</dbReference>
<dbReference type="Gene3D" id="1.25.70.10">
    <property type="entry name" value="Transcription termination factor 3, mitochondrial"/>
    <property type="match status" value="1"/>
</dbReference>
<evidence type="ECO:0000256" key="3">
    <source>
        <dbReference type="ARBA" id="ARBA00022946"/>
    </source>
</evidence>
<dbReference type="PANTHER" id="PTHR13068:SF219">
    <property type="entry name" value="MITOCHONDRIAL TRANSCRIPTION TERMINATION FACTOR FAMILY PROTEIN"/>
    <property type="match status" value="1"/>
</dbReference>
<dbReference type="Pfam" id="PF02536">
    <property type="entry name" value="mTERF"/>
    <property type="match status" value="1"/>
</dbReference>
<dbReference type="RefSeq" id="XP_002954428.1">
    <property type="nucleotide sequence ID" value="XM_002954382.1"/>
</dbReference>
<dbReference type="AlphaFoldDB" id="D8U6V6"/>
<evidence type="ECO:0000313" key="6">
    <source>
        <dbReference type="Proteomes" id="UP000001058"/>
    </source>
</evidence>
<feature type="region of interest" description="Disordered" evidence="4">
    <location>
        <begin position="303"/>
        <end position="343"/>
    </location>
</feature>
<dbReference type="GO" id="GO:0003676">
    <property type="term" value="F:nucleic acid binding"/>
    <property type="evidence" value="ECO:0007669"/>
    <property type="project" value="InterPro"/>
</dbReference>
<keyword evidence="6" id="KW-1185">Reference proteome</keyword>
<dbReference type="SMART" id="SM00733">
    <property type="entry name" value="Mterf"/>
    <property type="match status" value="5"/>
</dbReference>
<dbReference type="InterPro" id="IPR003690">
    <property type="entry name" value="MTERF"/>
</dbReference>
<evidence type="ECO:0000256" key="4">
    <source>
        <dbReference type="SAM" id="MobiDB-lite"/>
    </source>
</evidence>
<keyword evidence="2" id="KW-0805">Transcription regulation</keyword>
<evidence type="ECO:0000313" key="5">
    <source>
        <dbReference type="EMBL" id="EFJ44578.1"/>
    </source>
</evidence>
<gene>
    <name evidence="5" type="ORF">VOLCADRAFT_95196</name>
</gene>
<dbReference type="InParanoid" id="D8U6V6"/>
<proteinExistence type="inferred from homology"/>
<dbReference type="KEGG" id="vcn:VOLCADRAFT_95196"/>
<sequence>MPASVREHLEDLGIPAETFRSVGDINGLSRNAEPALATLTSLTSRQRLKTLLLSNPQLLCVPLGVWLDFLTAYGMSRQDFFALLGAFPELFTLGSLFKAGNAIAYLQSLGLTPRDVVSSVILRNPGVLLSDVHTGLEPAVEFLRQGLGLGQEDVRDFLCRCPRVLSLDPVRDLAPCLELLCSAGLERGVARRLLLRNGALLTRDLPSEVHLRLSFLTSHCGFSAGQAALVLQGCPEMLSFTTANLSRKWRFLTEKMAGGREQPPPQTPVTISLQMLLDSDDDLHFLERVWVKKAAAAAAAAAPTEGFHRTKEDAERDDWGNGEEESGRCCGRSGGGDGGCRDDSPGAELGLKMGLQVRVGVGEGAGMGALWDAEAVLSDFRKFRTAWLEREGARWTGVRSVGVTGSW</sequence>
<keyword evidence="3" id="KW-0809">Transit peptide</keyword>
<comment type="similarity">
    <text evidence="1">Belongs to the mTERF family.</text>
</comment>
<name>D8U6V6_VOLCA</name>
<evidence type="ECO:0000256" key="2">
    <source>
        <dbReference type="ARBA" id="ARBA00022472"/>
    </source>
</evidence>
<dbReference type="EMBL" id="GL378363">
    <property type="protein sequence ID" value="EFJ44578.1"/>
    <property type="molecule type" value="Genomic_DNA"/>
</dbReference>
<reference evidence="5 6" key="1">
    <citation type="journal article" date="2010" name="Science">
        <title>Genomic analysis of organismal complexity in the multicellular green alga Volvox carteri.</title>
        <authorList>
            <person name="Prochnik S.E."/>
            <person name="Umen J."/>
            <person name="Nedelcu A.M."/>
            <person name="Hallmann A."/>
            <person name="Miller S.M."/>
            <person name="Nishii I."/>
            <person name="Ferris P."/>
            <person name="Kuo A."/>
            <person name="Mitros T."/>
            <person name="Fritz-Laylin L.K."/>
            <person name="Hellsten U."/>
            <person name="Chapman J."/>
            <person name="Simakov O."/>
            <person name="Rensing S.A."/>
            <person name="Terry A."/>
            <person name="Pangilinan J."/>
            <person name="Kapitonov V."/>
            <person name="Jurka J."/>
            <person name="Salamov A."/>
            <person name="Shapiro H."/>
            <person name="Schmutz J."/>
            <person name="Grimwood J."/>
            <person name="Lindquist E."/>
            <person name="Lucas S."/>
            <person name="Grigoriev I.V."/>
            <person name="Schmitt R."/>
            <person name="Kirk D."/>
            <person name="Rokhsar D.S."/>
        </authorList>
    </citation>
    <scope>NUCLEOTIDE SEQUENCE [LARGE SCALE GENOMIC DNA]</scope>
    <source>
        <strain evidence="6">f. Nagariensis / Eve</strain>
    </source>
</reference>
<keyword evidence="2" id="KW-0804">Transcription</keyword>
<keyword evidence="2" id="KW-0806">Transcription termination</keyword>
<dbReference type="InterPro" id="IPR038538">
    <property type="entry name" value="MTERF_sf"/>
</dbReference>
<feature type="compositionally biased region" description="Basic and acidic residues" evidence="4">
    <location>
        <begin position="306"/>
        <end position="319"/>
    </location>
</feature>
<evidence type="ECO:0000256" key="1">
    <source>
        <dbReference type="ARBA" id="ARBA00007692"/>
    </source>
</evidence>
<dbReference type="GeneID" id="9624426"/>
<dbReference type="OrthoDB" id="637682at2759"/>
<accession>D8U6V6</accession>
<dbReference type="Proteomes" id="UP000001058">
    <property type="component" value="Unassembled WGS sequence"/>
</dbReference>
<evidence type="ECO:0008006" key="7">
    <source>
        <dbReference type="Google" id="ProtNLM"/>
    </source>
</evidence>
<dbReference type="GO" id="GO:0006353">
    <property type="term" value="P:DNA-templated transcription termination"/>
    <property type="evidence" value="ECO:0007669"/>
    <property type="project" value="UniProtKB-KW"/>
</dbReference>
<protein>
    <recommendedName>
        <fullName evidence="7">Mitochondrial transcription termination factor</fullName>
    </recommendedName>
</protein>
<dbReference type="eggNOG" id="KOG1267">
    <property type="taxonomic scope" value="Eukaryota"/>
</dbReference>